<dbReference type="EMBL" id="QGGT01000001">
    <property type="protein sequence ID" value="PWK38912.1"/>
    <property type="molecule type" value="Genomic_DNA"/>
</dbReference>
<dbReference type="Proteomes" id="UP000245754">
    <property type="component" value="Unassembled WGS sequence"/>
</dbReference>
<protein>
    <recommendedName>
        <fullName evidence="4">Lipoprotein</fullName>
    </recommendedName>
</protein>
<evidence type="ECO:0000313" key="3">
    <source>
        <dbReference type="Proteomes" id="UP000245754"/>
    </source>
</evidence>
<dbReference type="PROSITE" id="PS51257">
    <property type="entry name" value="PROKAR_LIPOPROTEIN"/>
    <property type="match status" value="1"/>
</dbReference>
<comment type="caution">
    <text evidence="2">The sequence shown here is derived from an EMBL/GenBank/DDBJ whole genome shotgun (WGS) entry which is preliminary data.</text>
</comment>
<name>A0A316F3V8_9BURK</name>
<dbReference type="AlphaFoldDB" id="A0A316F3V8"/>
<feature type="chain" id="PRO_5016284733" description="Lipoprotein" evidence="1">
    <location>
        <begin position="22"/>
        <end position="334"/>
    </location>
</feature>
<proteinExistence type="predicted"/>
<reference evidence="2 3" key="1">
    <citation type="submission" date="2018-05" db="EMBL/GenBank/DDBJ databases">
        <title>Genomic Encyclopedia of Type Strains, Phase IV (KMG-V): Genome sequencing to study the core and pangenomes of soil and plant-associated prokaryotes.</title>
        <authorList>
            <person name="Whitman W."/>
        </authorList>
    </citation>
    <scope>NUCLEOTIDE SEQUENCE [LARGE SCALE GENOMIC DNA]</scope>
    <source>
        <strain evidence="2 3">SLV-132</strain>
    </source>
</reference>
<keyword evidence="1" id="KW-0732">Signal</keyword>
<accession>A0A316F3V8</accession>
<dbReference type="RefSeq" id="WP_146208421.1">
    <property type="nucleotide sequence ID" value="NZ_QGGT01000001.1"/>
</dbReference>
<organism evidence="2 3">
    <name type="scientific">Cupriavidus plantarum</name>
    <dbReference type="NCBI Taxonomy" id="942865"/>
    <lineage>
        <taxon>Bacteria</taxon>
        <taxon>Pseudomonadati</taxon>
        <taxon>Pseudomonadota</taxon>
        <taxon>Betaproteobacteria</taxon>
        <taxon>Burkholderiales</taxon>
        <taxon>Burkholderiaceae</taxon>
        <taxon>Cupriavidus</taxon>
    </lineage>
</organism>
<feature type="signal peptide" evidence="1">
    <location>
        <begin position="1"/>
        <end position="21"/>
    </location>
</feature>
<evidence type="ECO:0008006" key="4">
    <source>
        <dbReference type="Google" id="ProtNLM"/>
    </source>
</evidence>
<evidence type="ECO:0000313" key="2">
    <source>
        <dbReference type="EMBL" id="PWK38912.1"/>
    </source>
</evidence>
<keyword evidence="3" id="KW-1185">Reference proteome</keyword>
<dbReference type="Gene3D" id="2.40.360.20">
    <property type="match status" value="1"/>
</dbReference>
<sequence>MKGMGKWMASCALAAMLCACGGGGDDAGSSLNVSASGSAAQTASVGSGQATTLNVQSGDYISLKTSAPVKWQAVITSNLTTLTNQSQSDTAWSGNLVSPTGDTIQLTATLVSDASKVFKLNLTVAPQRYTVPAPKVGTVATLTETSLRLGGGSSTQQVAYTTTAIANDIVTVESADTATNTPDVRYTQSLDGNRLTRTFLNNGNLCTYAPKRTLYSFPMYVGKTWTDTWNYSCVAGYRETANVTATVVGYEPVTVAAGTYNALRVNMVITYTNSNDALLPNGNLGTATYSETITGWWSPDAGRTVKWVSNYGYAAGFSNASYMKTFTQELLSVK</sequence>
<gene>
    <name evidence="2" type="ORF">C7419_1012814</name>
</gene>
<evidence type="ECO:0000256" key="1">
    <source>
        <dbReference type="SAM" id="SignalP"/>
    </source>
</evidence>